<evidence type="ECO:0000256" key="5">
    <source>
        <dbReference type="ARBA" id="ARBA00023001"/>
    </source>
</evidence>
<evidence type="ECO:0000313" key="13">
    <source>
        <dbReference type="Proteomes" id="UP000655044"/>
    </source>
</evidence>
<dbReference type="FunFam" id="3.20.20.80:FF:000004">
    <property type="entry name" value="Beta-glucosidase 6-phospho-beta-glucosidase"/>
    <property type="match status" value="1"/>
</dbReference>
<evidence type="ECO:0000256" key="1">
    <source>
        <dbReference type="ARBA" id="ARBA00000448"/>
    </source>
</evidence>
<dbReference type="SUPFAM" id="SSF51445">
    <property type="entry name" value="(Trans)glycosidases"/>
    <property type="match status" value="1"/>
</dbReference>
<dbReference type="PROSITE" id="PS00653">
    <property type="entry name" value="GLYCOSYL_HYDROL_F1_2"/>
    <property type="match status" value="1"/>
</dbReference>
<evidence type="ECO:0000256" key="11">
    <source>
        <dbReference type="RuleBase" id="RU361175"/>
    </source>
</evidence>
<dbReference type="GO" id="GO:0008422">
    <property type="term" value="F:beta-glucosidase activity"/>
    <property type="evidence" value="ECO:0007669"/>
    <property type="project" value="UniProtKB-EC"/>
</dbReference>
<evidence type="ECO:0000256" key="4">
    <source>
        <dbReference type="ARBA" id="ARBA00022801"/>
    </source>
</evidence>
<feature type="binding site" evidence="10">
    <location>
        <position position="413"/>
    </location>
    <ligand>
        <name>substrate</name>
    </ligand>
</feature>
<dbReference type="EMBL" id="BOOI01000011">
    <property type="protein sequence ID" value="GIH83115.1"/>
    <property type="molecule type" value="Genomic_DNA"/>
</dbReference>
<feature type="binding site" evidence="10">
    <location>
        <begin position="420"/>
        <end position="421"/>
    </location>
    <ligand>
        <name>substrate</name>
    </ligand>
</feature>
<organism evidence="12 13">
    <name type="scientific">Planobispora rosea</name>
    <dbReference type="NCBI Taxonomy" id="35762"/>
    <lineage>
        <taxon>Bacteria</taxon>
        <taxon>Bacillati</taxon>
        <taxon>Actinomycetota</taxon>
        <taxon>Actinomycetes</taxon>
        <taxon>Streptosporangiales</taxon>
        <taxon>Streptosporangiaceae</taxon>
        <taxon>Planobispora</taxon>
    </lineage>
</organism>
<evidence type="ECO:0000256" key="7">
    <source>
        <dbReference type="ARBA" id="ARBA00023295"/>
    </source>
</evidence>
<dbReference type="NCBIfam" id="TIGR03356">
    <property type="entry name" value="BGL"/>
    <property type="match status" value="1"/>
</dbReference>
<accession>A0A8J3RXH1</accession>
<sequence>MTATGERPDAVGALPQGFVWGVATSAYQIEGAVTADGRGPSIWDAFCRIPGAVAAGETGEHACDHYRRWPEDMALLAGLGAGAYRFSVAWPRVFPEGTGRVNQRGLDFYRRLVEGLNARGVTPFLTLYHWDLPQALEERGGWRVRDTAEYFADYAATVHEALDGVPYWITLNEPYCSSITGYAEGRHAPGAREGHGALAAAHHLLVGHGLATARLRERTREGERIGVTLNMSPAVPASPSAEDAAAARRMDLMVNRQFTEPLLGAAYPADTAEVYGEISDFSFRREGDLEIISAPLDFLGVNYYYPIHAAAAPYGQPDPALRSAYDIGVRTVAPDGPPVSGLGWRVEPRGLYDTLTGLAGRFPGLPPIFITENGYGGGGELDDTGRISYLEQHVAATREAVAAGVDVRGYFCWSLLDNFEWARGYAARFGLVHVDYATQARTPKASYRWYRDVIAAQSSPSAVSRSASAR</sequence>
<dbReference type="InterPro" id="IPR033132">
    <property type="entry name" value="GH_1_N_CS"/>
</dbReference>
<dbReference type="Pfam" id="PF00232">
    <property type="entry name" value="Glyco_hydro_1"/>
    <property type="match status" value="1"/>
</dbReference>
<dbReference type="InterPro" id="IPR017853">
    <property type="entry name" value="GH"/>
</dbReference>
<feature type="binding site" evidence="10">
    <location>
        <position position="172"/>
    </location>
    <ligand>
        <name>substrate</name>
    </ligand>
</feature>
<keyword evidence="6" id="KW-0119">Carbohydrate metabolism</keyword>
<dbReference type="InterPro" id="IPR001360">
    <property type="entry name" value="Glyco_hydro_1"/>
</dbReference>
<dbReference type="PRINTS" id="PR00131">
    <property type="entry name" value="GLHYDRLASE1"/>
</dbReference>
<dbReference type="RefSeq" id="WP_189241729.1">
    <property type="nucleotide sequence ID" value="NZ_BMQP01000003.1"/>
</dbReference>
<feature type="binding site" evidence="10">
    <location>
        <position position="28"/>
    </location>
    <ligand>
        <name>substrate</name>
    </ligand>
</feature>
<gene>
    <name evidence="12" type="primary">bglB</name>
    <name evidence="12" type="ORF">Pro02_15230</name>
</gene>
<evidence type="ECO:0000256" key="10">
    <source>
        <dbReference type="PIRSR" id="PIRSR617736-2"/>
    </source>
</evidence>
<evidence type="ECO:0000256" key="3">
    <source>
        <dbReference type="ARBA" id="ARBA00012744"/>
    </source>
</evidence>
<feature type="active site" description="Nucleophile" evidence="9">
    <location>
        <position position="372"/>
    </location>
</feature>
<evidence type="ECO:0000313" key="12">
    <source>
        <dbReference type="EMBL" id="GIH83115.1"/>
    </source>
</evidence>
<dbReference type="GO" id="GO:0005829">
    <property type="term" value="C:cytosol"/>
    <property type="evidence" value="ECO:0007669"/>
    <property type="project" value="TreeGrafter"/>
</dbReference>
<evidence type="ECO:0000256" key="6">
    <source>
        <dbReference type="ARBA" id="ARBA00023277"/>
    </source>
</evidence>
<reference evidence="12" key="1">
    <citation type="submission" date="2021-01" db="EMBL/GenBank/DDBJ databases">
        <title>Whole genome shotgun sequence of Planobispora rosea NBRC 15558.</title>
        <authorList>
            <person name="Komaki H."/>
            <person name="Tamura T."/>
        </authorList>
    </citation>
    <scope>NUCLEOTIDE SEQUENCE</scope>
    <source>
        <strain evidence="12">NBRC 15558</strain>
    </source>
</reference>
<keyword evidence="5" id="KW-0136">Cellulose degradation</keyword>
<evidence type="ECO:0000256" key="2">
    <source>
        <dbReference type="ARBA" id="ARBA00010838"/>
    </source>
</evidence>
<feature type="binding site" evidence="10">
    <location>
        <position position="129"/>
    </location>
    <ligand>
        <name>substrate</name>
    </ligand>
</feature>
<comment type="caution">
    <text evidence="12">The sequence shown here is derived from an EMBL/GenBank/DDBJ whole genome shotgun (WGS) entry which is preliminary data.</text>
</comment>
<evidence type="ECO:0000256" key="9">
    <source>
        <dbReference type="PIRSR" id="PIRSR617736-1"/>
    </source>
</evidence>
<comment type="similarity">
    <text evidence="2 11">Belongs to the glycosyl hydrolase 1 family.</text>
</comment>
<comment type="catalytic activity">
    <reaction evidence="1 11">
        <text>Hydrolysis of terminal, non-reducing beta-D-glucosyl residues with release of beta-D-glucose.</text>
        <dbReference type="EC" id="3.2.1.21"/>
    </reaction>
</comment>
<dbReference type="AlphaFoldDB" id="A0A8J3RXH1"/>
<keyword evidence="13" id="KW-1185">Reference proteome</keyword>
<dbReference type="Gene3D" id="3.20.20.80">
    <property type="entry name" value="Glycosidases"/>
    <property type="match status" value="1"/>
</dbReference>
<dbReference type="GO" id="GO:0030245">
    <property type="term" value="P:cellulose catabolic process"/>
    <property type="evidence" value="ECO:0007669"/>
    <property type="project" value="UniProtKB-KW"/>
</dbReference>
<keyword evidence="8" id="KW-0624">Polysaccharide degradation</keyword>
<dbReference type="EC" id="3.2.1.21" evidence="3 11"/>
<dbReference type="PANTHER" id="PTHR10353:SF36">
    <property type="entry name" value="LP05116P"/>
    <property type="match status" value="1"/>
</dbReference>
<dbReference type="Proteomes" id="UP000655044">
    <property type="component" value="Unassembled WGS sequence"/>
</dbReference>
<keyword evidence="4 11" id="KW-0378">Hydrolase</keyword>
<evidence type="ECO:0000256" key="8">
    <source>
        <dbReference type="ARBA" id="ARBA00023326"/>
    </source>
</evidence>
<keyword evidence="7 11" id="KW-0326">Glycosidase</keyword>
<name>A0A8J3RXH1_PLARO</name>
<dbReference type="InterPro" id="IPR017736">
    <property type="entry name" value="Glyco_hydro_1_beta-glucosidase"/>
</dbReference>
<feature type="active site" description="Proton donor" evidence="9">
    <location>
        <position position="173"/>
    </location>
</feature>
<protein>
    <recommendedName>
        <fullName evidence="3 11">Beta-glucosidase</fullName>
        <ecNumber evidence="3 11">3.2.1.21</ecNumber>
    </recommendedName>
</protein>
<dbReference type="PANTHER" id="PTHR10353">
    <property type="entry name" value="GLYCOSYL HYDROLASE"/>
    <property type="match status" value="1"/>
</dbReference>
<feature type="binding site" evidence="10">
    <location>
        <position position="304"/>
    </location>
    <ligand>
        <name>substrate</name>
    </ligand>
</feature>
<proteinExistence type="inferred from homology"/>